<comment type="caution">
    <text evidence="4">The sequence shown here is derived from an EMBL/GenBank/DDBJ whole genome shotgun (WGS) entry which is preliminary data.</text>
</comment>
<feature type="chain" id="PRO_5047013316" evidence="3">
    <location>
        <begin position="34"/>
        <end position="426"/>
    </location>
</feature>
<dbReference type="EMBL" id="JACXLC010000001">
    <property type="protein sequence ID" value="MBD2842472.1"/>
    <property type="molecule type" value="Genomic_DNA"/>
</dbReference>
<keyword evidence="2" id="KW-1133">Transmembrane helix</keyword>
<gene>
    <name evidence="4" type="ORF">IB285_09410</name>
</gene>
<accession>A0ABR8KW68</accession>
<feature type="region of interest" description="Disordered" evidence="1">
    <location>
        <begin position="226"/>
        <end position="245"/>
    </location>
</feature>
<evidence type="ECO:0000256" key="1">
    <source>
        <dbReference type="SAM" id="MobiDB-lite"/>
    </source>
</evidence>
<keyword evidence="5" id="KW-1185">Reference proteome</keyword>
<feature type="compositionally biased region" description="Polar residues" evidence="1">
    <location>
        <begin position="116"/>
        <end position="135"/>
    </location>
</feature>
<dbReference type="Proteomes" id="UP000635384">
    <property type="component" value="Unassembled WGS sequence"/>
</dbReference>
<evidence type="ECO:0000256" key="2">
    <source>
        <dbReference type="SAM" id="Phobius"/>
    </source>
</evidence>
<keyword evidence="2" id="KW-0812">Transmembrane</keyword>
<name>A0ABR8KW68_9SPHN</name>
<evidence type="ECO:0000256" key="3">
    <source>
        <dbReference type="SAM" id="SignalP"/>
    </source>
</evidence>
<reference evidence="4 5" key="1">
    <citation type="submission" date="2020-09" db="EMBL/GenBank/DDBJ databases">
        <authorList>
            <person name="Yoon J.-W."/>
        </authorList>
    </citation>
    <scope>NUCLEOTIDE SEQUENCE [LARGE SCALE GENOMIC DNA]</scope>
    <source>
        <strain evidence="4 5">KMU-140</strain>
    </source>
</reference>
<keyword evidence="3" id="KW-0732">Signal</keyword>
<feature type="signal peptide" evidence="3">
    <location>
        <begin position="1"/>
        <end position="33"/>
    </location>
</feature>
<protein>
    <submittedName>
        <fullName evidence="4">Uncharacterized protein</fullName>
    </submittedName>
</protein>
<evidence type="ECO:0000313" key="5">
    <source>
        <dbReference type="Proteomes" id="UP000635384"/>
    </source>
</evidence>
<sequence>MRAHTYSTRFLNGFRKAALLATAVSVIANPAIAAAQGSPGTFSLPEPTPTPTPAPQGPVDERDGVVLGPVTIPENRNQEPEASSLPAPTLSPAPAPAAEPSSAPPTTPPIRAQEVAPSQQAVQQTLPQTGTSLPNAQAVPPAAENPSSSLPAVTEGEVTTDTPSIAAPSAGAGRPTELEVREVNSAGDNGEGLQSYLVAALIALLLALVAIGVWAWRRKASAASRSSGLARGVTDSSAASGENVADASRSAAAVSDGRAVTTAHDPVHIDLQLDIVTAQRSVMNFSVEYRIAICNRSGHAVRDISIDAALTSASKNSNLAAPKGAGQAQEIERIGPHQSRTVTGEARLPLGQIQGLRQGQTPLFVPLLHITVKATGLPERTRTFVVGAPSAASQARLHPIPLDTPPGSLPGLRAQEIKQNAVPEAA</sequence>
<evidence type="ECO:0000313" key="4">
    <source>
        <dbReference type="EMBL" id="MBD2842472.1"/>
    </source>
</evidence>
<feature type="compositionally biased region" description="Pro residues" evidence="1">
    <location>
        <begin position="89"/>
        <end position="108"/>
    </location>
</feature>
<dbReference type="RefSeq" id="WP_190787928.1">
    <property type="nucleotide sequence ID" value="NZ_JACXLC010000001.1"/>
</dbReference>
<feature type="compositionally biased region" description="Pro residues" evidence="1">
    <location>
        <begin position="46"/>
        <end position="56"/>
    </location>
</feature>
<proteinExistence type="predicted"/>
<feature type="compositionally biased region" description="Polar residues" evidence="1">
    <location>
        <begin position="145"/>
        <end position="163"/>
    </location>
</feature>
<feature type="region of interest" description="Disordered" evidence="1">
    <location>
        <begin position="38"/>
        <end position="176"/>
    </location>
</feature>
<feature type="transmembrane region" description="Helical" evidence="2">
    <location>
        <begin position="196"/>
        <end position="216"/>
    </location>
</feature>
<organism evidence="4 5">
    <name type="scientific">Erythrobacter rubeus</name>
    <dbReference type="NCBI Taxonomy" id="2760803"/>
    <lineage>
        <taxon>Bacteria</taxon>
        <taxon>Pseudomonadati</taxon>
        <taxon>Pseudomonadota</taxon>
        <taxon>Alphaproteobacteria</taxon>
        <taxon>Sphingomonadales</taxon>
        <taxon>Erythrobacteraceae</taxon>
        <taxon>Erythrobacter/Porphyrobacter group</taxon>
        <taxon>Erythrobacter</taxon>
    </lineage>
</organism>
<keyword evidence="2" id="KW-0472">Membrane</keyword>